<dbReference type="Gene3D" id="3.30.420.40">
    <property type="match status" value="3"/>
</dbReference>
<dbReference type="Pfam" id="PF09339">
    <property type="entry name" value="HTH_IclR"/>
    <property type="match status" value="1"/>
</dbReference>
<dbReference type="EMBL" id="BAAAHK010000003">
    <property type="protein sequence ID" value="GAA0929110.1"/>
    <property type="molecule type" value="Genomic_DNA"/>
</dbReference>
<evidence type="ECO:0000256" key="2">
    <source>
        <dbReference type="SAM" id="MobiDB-lite"/>
    </source>
</evidence>
<dbReference type="InterPro" id="IPR000600">
    <property type="entry name" value="ROK"/>
</dbReference>
<dbReference type="SUPFAM" id="SSF53067">
    <property type="entry name" value="Actin-like ATPase domain"/>
    <property type="match status" value="1"/>
</dbReference>
<reference evidence="4 5" key="1">
    <citation type="journal article" date="2019" name="Int. J. Syst. Evol. Microbiol.">
        <title>The Global Catalogue of Microorganisms (GCM) 10K type strain sequencing project: providing services to taxonomists for standard genome sequencing and annotation.</title>
        <authorList>
            <consortium name="The Broad Institute Genomics Platform"/>
            <consortium name="The Broad Institute Genome Sequencing Center for Infectious Disease"/>
            <person name="Wu L."/>
            <person name="Ma J."/>
        </authorList>
    </citation>
    <scope>NUCLEOTIDE SEQUENCE [LARGE SCALE GENOMIC DNA]</scope>
    <source>
        <strain evidence="4 5">JCM 10977</strain>
    </source>
</reference>
<accession>A0ABN1PKI1</accession>
<proteinExistence type="inferred from homology"/>
<dbReference type="InterPro" id="IPR005471">
    <property type="entry name" value="Tscrpt_reg_IclR_N"/>
</dbReference>
<comment type="similarity">
    <text evidence="1">Belongs to the ROK (NagC/XylR) family.</text>
</comment>
<feature type="domain" description="HTH cro/C1-type" evidence="3">
    <location>
        <begin position="34"/>
        <end position="58"/>
    </location>
</feature>
<dbReference type="PANTHER" id="PTHR18964:SF149">
    <property type="entry name" value="BIFUNCTIONAL UDP-N-ACETYLGLUCOSAMINE 2-EPIMERASE_N-ACETYLMANNOSAMINE KINASE"/>
    <property type="match status" value="1"/>
</dbReference>
<evidence type="ECO:0000256" key="1">
    <source>
        <dbReference type="ARBA" id="ARBA00006479"/>
    </source>
</evidence>
<keyword evidence="5" id="KW-1185">Reference proteome</keyword>
<organism evidence="4 5">
    <name type="scientific">Kribbella koreensis</name>
    <dbReference type="NCBI Taxonomy" id="57909"/>
    <lineage>
        <taxon>Bacteria</taxon>
        <taxon>Bacillati</taxon>
        <taxon>Actinomycetota</taxon>
        <taxon>Actinomycetes</taxon>
        <taxon>Propionibacteriales</taxon>
        <taxon>Kribbellaceae</taxon>
        <taxon>Kribbella</taxon>
    </lineage>
</organism>
<protein>
    <submittedName>
        <fullName evidence="4">ROK family transcriptional regulator</fullName>
    </submittedName>
</protein>
<sequence length="444" mass="46571">MALIATNLKGWTMTEEPSGGDLSRLRQLNAMAAIRALRDDKPLTLTELAKRTGLSRASTEDVIRELIGRGWVAEAEPTAGTVGRPARRYRFRADAGRVLGVDIGGHTIRALVTDLDGEVLHSATVAVTPELGRKDRLAAIDRCVVAALAGAGTTPDQIWSTGVATTGLVDGTGKVMLSDSLTEWTGVDLADHLRRLVPAPIRVENDSKLAALAESWRGVARYAKDVVFLLAGVRTGTGLIIDGKLHRGFANAAGEIGALPAVGWLKAPDHLRAWTASNAGTRPTGGSTDRGLTTGSTRPTPATGSSTAPARPNPTSLARPGAAAAGERDEGRGGADEFSDVFEAARSGDRAATKAVRRYTRDIAVGVSALILTLDPELLVIGGGFSRSADVVIDGLRGELDRWCLRTPEIRISTFGDEGVVLGAVRLALEQVETSMSEGANPLT</sequence>
<dbReference type="InterPro" id="IPR036390">
    <property type="entry name" value="WH_DNA-bd_sf"/>
</dbReference>
<dbReference type="PROSITE" id="PS50943">
    <property type="entry name" value="HTH_CROC1"/>
    <property type="match status" value="1"/>
</dbReference>
<feature type="compositionally biased region" description="Polar residues" evidence="2">
    <location>
        <begin position="276"/>
        <end position="316"/>
    </location>
</feature>
<evidence type="ECO:0000259" key="3">
    <source>
        <dbReference type="PROSITE" id="PS50943"/>
    </source>
</evidence>
<evidence type="ECO:0000313" key="5">
    <source>
        <dbReference type="Proteomes" id="UP001500542"/>
    </source>
</evidence>
<dbReference type="InterPro" id="IPR036388">
    <property type="entry name" value="WH-like_DNA-bd_sf"/>
</dbReference>
<dbReference type="Proteomes" id="UP001500542">
    <property type="component" value="Unassembled WGS sequence"/>
</dbReference>
<comment type="caution">
    <text evidence="4">The sequence shown here is derived from an EMBL/GenBank/DDBJ whole genome shotgun (WGS) entry which is preliminary data.</text>
</comment>
<dbReference type="SUPFAM" id="SSF46785">
    <property type="entry name" value="Winged helix' DNA-binding domain"/>
    <property type="match status" value="1"/>
</dbReference>
<gene>
    <name evidence="4" type="ORF">GCM10009554_11210</name>
</gene>
<feature type="compositionally biased region" description="Basic and acidic residues" evidence="2">
    <location>
        <begin position="326"/>
        <end position="335"/>
    </location>
</feature>
<dbReference type="Pfam" id="PF00480">
    <property type="entry name" value="ROK"/>
    <property type="match status" value="2"/>
</dbReference>
<dbReference type="Gene3D" id="1.10.10.10">
    <property type="entry name" value="Winged helix-like DNA-binding domain superfamily/Winged helix DNA-binding domain"/>
    <property type="match status" value="1"/>
</dbReference>
<dbReference type="PANTHER" id="PTHR18964">
    <property type="entry name" value="ROK (REPRESSOR, ORF, KINASE) FAMILY"/>
    <property type="match status" value="1"/>
</dbReference>
<evidence type="ECO:0000313" key="4">
    <source>
        <dbReference type="EMBL" id="GAA0929110.1"/>
    </source>
</evidence>
<dbReference type="InterPro" id="IPR001387">
    <property type="entry name" value="Cro/C1-type_HTH"/>
</dbReference>
<feature type="region of interest" description="Disordered" evidence="2">
    <location>
        <begin position="276"/>
        <end position="335"/>
    </location>
</feature>
<name>A0ABN1PKI1_9ACTN</name>
<dbReference type="InterPro" id="IPR043129">
    <property type="entry name" value="ATPase_NBD"/>
</dbReference>